<evidence type="ECO:0000259" key="18">
    <source>
        <dbReference type="SMART" id="SM00382"/>
    </source>
</evidence>
<dbReference type="GO" id="GO:0005524">
    <property type="term" value="F:ATP binding"/>
    <property type="evidence" value="ECO:0007669"/>
    <property type="project" value="UniProtKB-UniRule"/>
</dbReference>
<dbReference type="EC" id="3.4.24.-" evidence="15"/>
<evidence type="ECO:0000256" key="9">
    <source>
        <dbReference type="ARBA" id="ARBA00022833"/>
    </source>
</evidence>
<dbReference type="InterPro" id="IPR027417">
    <property type="entry name" value="P-loop_NTPase"/>
</dbReference>
<keyword evidence="3 15" id="KW-1003">Cell membrane</keyword>
<comment type="similarity">
    <text evidence="16">Belongs to the AAA ATPase family.</text>
</comment>
<dbReference type="HAMAP" id="MF_01458">
    <property type="entry name" value="FtsH"/>
    <property type="match status" value="1"/>
</dbReference>
<dbReference type="PROSITE" id="PS00674">
    <property type="entry name" value="AAA"/>
    <property type="match status" value="1"/>
</dbReference>
<comment type="caution">
    <text evidence="19">The sequence shown here is derived from an EMBL/GenBank/DDBJ whole genome shotgun (WGS) entry which is preliminary data.</text>
</comment>
<feature type="binding site" evidence="15">
    <location>
        <position position="467"/>
    </location>
    <ligand>
        <name>Zn(2+)</name>
        <dbReference type="ChEBI" id="CHEBI:29105"/>
        <note>catalytic</note>
    </ligand>
</feature>
<dbReference type="FunFam" id="3.40.50.300:FF:000001">
    <property type="entry name" value="ATP-dependent zinc metalloprotease FtsH"/>
    <property type="match status" value="1"/>
</dbReference>
<keyword evidence="11 15" id="KW-1133">Transmembrane helix</keyword>
<evidence type="ECO:0000256" key="6">
    <source>
        <dbReference type="ARBA" id="ARBA00022723"/>
    </source>
</evidence>
<evidence type="ECO:0000256" key="4">
    <source>
        <dbReference type="ARBA" id="ARBA00022670"/>
    </source>
</evidence>
<evidence type="ECO:0000256" key="15">
    <source>
        <dbReference type="HAMAP-Rule" id="MF_01458"/>
    </source>
</evidence>
<dbReference type="InterPro" id="IPR005936">
    <property type="entry name" value="FtsH"/>
</dbReference>
<feature type="transmembrane region" description="Helical" evidence="15">
    <location>
        <begin position="44"/>
        <end position="62"/>
    </location>
</feature>
<keyword evidence="8 15" id="KW-0378">Hydrolase</keyword>
<dbReference type="FunFam" id="1.20.58.760:FF:000001">
    <property type="entry name" value="ATP-dependent zinc metalloprotease FtsH"/>
    <property type="match status" value="1"/>
</dbReference>
<accession>A0A934KCW1</accession>
<comment type="similarity">
    <text evidence="2 15">In the C-terminal section; belongs to the peptidase M41 family.</text>
</comment>
<dbReference type="GO" id="GO:0008270">
    <property type="term" value="F:zinc ion binding"/>
    <property type="evidence" value="ECO:0007669"/>
    <property type="project" value="UniProtKB-UniRule"/>
</dbReference>
<dbReference type="GO" id="GO:0004222">
    <property type="term" value="F:metalloendopeptidase activity"/>
    <property type="evidence" value="ECO:0007669"/>
    <property type="project" value="InterPro"/>
</dbReference>
<dbReference type="InterPro" id="IPR041569">
    <property type="entry name" value="AAA_lid_3"/>
</dbReference>
<evidence type="ECO:0000313" key="20">
    <source>
        <dbReference type="Proteomes" id="UP000612893"/>
    </source>
</evidence>
<keyword evidence="10 15" id="KW-0067">ATP-binding</keyword>
<dbReference type="Pfam" id="PF17862">
    <property type="entry name" value="AAA_lid_3"/>
    <property type="match status" value="1"/>
</dbReference>
<evidence type="ECO:0000256" key="2">
    <source>
        <dbReference type="ARBA" id="ARBA00010044"/>
    </source>
</evidence>
<evidence type="ECO:0000256" key="3">
    <source>
        <dbReference type="ARBA" id="ARBA00022475"/>
    </source>
</evidence>
<proteinExistence type="inferred from homology"/>
<dbReference type="CDD" id="cd19501">
    <property type="entry name" value="RecA-like_FtsH"/>
    <property type="match status" value="1"/>
</dbReference>
<dbReference type="InterPro" id="IPR037219">
    <property type="entry name" value="Peptidase_M41-like"/>
</dbReference>
<evidence type="ECO:0000256" key="14">
    <source>
        <dbReference type="ARBA" id="ARBA00061570"/>
    </source>
</evidence>
<dbReference type="GO" id="GO:0006508">
    <property type="term" value="P:proteolysis"/>
    <property type="evidence" value="ECO:0007669"/>
    <property type="project" value="UniProtKB-KW"/>
</dbReference>
<dbReference type="SUPFAM" id="SSF140990">
    <property type="entry name" value="FtsH protease domain-like"/>
    <property type="match status" value="1"/>
</dbReference>
<gene>
    <name evidence="15 19" type="primary">ftsH</name>
    <name evidence="19" type="ORF">JF922_22095</name>
</gene>
<feature type="binding site" evidence="15">
    <location>
        <begin position="241"/>
        <end position="248"/>
    </location>
    <ligand>
        <name>ATP</name>
        <dbReference type="ChEBI" id="CHEBI:30616"/>
    </ligand>
</feature>
<feature type="transmembrane region" description="Helical" evidence="15">
    <location>
        <begin position="152"/>
        <end position="169"/>
    </location>
</feature>
<feature type="domain" description="AAA+ ATPase" evidence="18">
    <location>
        <begin position="233"/>
        <end position="373"/>
    </location>
</feature>
<dbReference type="Gene3D" id="1.20.58.760">
    <property type="entry name" value="Peptidase M41"/>
    <property type="match status" value="1"/>
</dbReference>
<evidence type="ECO:0000256" key="11">
    <source>
        <dbReference type="ARBA" id="ARBA00022989"/>
    </source>
</evidence>
<evidence type="ECO:0000256" key="13">
    <source>
        <dbReference type="ARBA" id="ARBA00023136"/>
    </source>
</evidence>
<keyword evidence="6 15" id="KW-0479">Metal-binding</keyword>
<dbReference type="NCBIfam" id="TIGR01241">
    <property type="entry name" value="FtsH_fam"/>
    <property type="match status" value="1"/>
</dbReference>
<evidence type="ECO:0000256" key="16">
    <source>
        <dbReference type="RuleBase" id="RU003651"/>
    </source>
</evidence>
<reference evidence="19" key="1">
    <citation type="submission" date="2020-10" db="EMBL/GenBank/DDBJ databases">
        <title>Ca. Dormibacterota MAGs.</title>
        <authorList>
            <person name="Montgomery K."/>
        </authorList>
    </citation>
    <scope>NUCLEOTIDE SEQUENCE [LARGE SCALE GENOMIC DNA]</scope>
    <source>
        <strain evidence="19">SC8812_S17_10</strain>
    </source>
</reference>
<keyword evidence="7 15" id="KW-0547">Nucleotide-binding</keyword>
<dbReference type="GO" id="GO:0004176">
    <property type="term" value="F:ATP-dependent peptidase activity"/>
    <property type="evidence" value="ECO:0007669"/>
    <property type="project" value="InterPro"/>
</dbReference>
<dbReference type="InterPro" id="IPR003593">
    <property type="entry name" value="AAA+_ATPase"/>
</dbReference>
<dbReference type="FunFam" id="1.10.8.60:FF:000001">
    <property type="entry name" value="ATP-dependent zinc metalloprotease FtsH"/>
    <property type="match status" value="1"/>
</dbReference>
<comment type="subcellular location">
    <subcellularLocation>
        <location evidence="15">Cell membrane</location>
        <topology evidence="15">Multi-pass membrane protein</topology>
        <orientation evidence="15">Cytoplasmic side</orientation>
    </subcellularLocation>
    <subcellularLocation>
        <location evidence="1">Membrane</location>
    </subcellularLocation>
</comment>
<dbReference type="AlphaFoldDB" id="A0A934KCW1"/>
<evidence type="ECO:0000256" key="12">
    <source>
        <dbReference type="ARBA" id="ARBA00023049"/>
    </source>
</evidence>
<evidence type="ECO:0000256" key="17">
    <source>
        <dbReference type="SAM" id="MobiDB-lite"/>
    </source>
</evidence>
<sequence>MLRTTPLPPNLANRPGGPDGSKDGDQRRPKPPSLVDWIKRPRNWITIALLVVLNYVVVNVLLAPAQPKQVNIPYNVFKAQVSEGNVSSVTILDITITGTTKKAITAPGSSDTATHFTTGKPTVPDNDLLPELLKQNVTVDFKTQSTPAWESLLISFGPALLLIAGLLYLNRRAAGAAGGVFGLGQSRARLYDPERPKTTFADVAGIDDAKAELQEVVDFLKNPQRYQRLGGTVPKGVLLIGPPGTGKTLLARAVAGEAGVPFFSVSAAEFIEMIVGVGASRVRDLFNKARQAAPAIIFIDELDAIGRSRGSAVRLSGNDEQEQTLNQILTEMDGFDSREGVIVLAATNRADVLDSALLRPGRFDRRVVVQPPDRAGRLAILKIHTHNIPLAPDVDLNELAAQTPGFVGADLKNLVNEAALLAARRDRNAVAMEDFLEAIEKVLLGAERKIMLSEEDRSRVAYHESGHALLGLLVPGADPVRKVTIVPRGRALGVTVQSPVDDRFNYTEEYLRSRIVGALGGRGAELLVYGIATTGAENDLQQVTMIAREMVVRFGMSPKVGPLNYTTEDGQSPLGVQKPFSEETAALIDAEMKRIVEECLREAERLLAENRSKLDALASALLKEDSLDEAAILRVTGLPAKDHHIVTAAMTSAVGSTSP</sequence>
<evidence type="ECO:0000256" key="10">
    <source>
        <dbReference type="ARBA" id="ARBA00022840"/>
    </source>
</evidence>
<dbReference type="InterPro" id="IPR003959">
    <property type="entry name" value="ATPase_AAA_core"/>
</dbReference>
<evidence type="ECO:0000256" key="5">
    <source>
        <dbReference type="ARBA" id="ARBA00022692"/>
    </source>
</evidence>
<dbReference type="SUPFAM" id="SSF52540">
    <property type="entry name" value="P-loop containing nucleoside triphosphate hydrolases"/>
    <property type="match status" value="1"/>
</dbReference>
<evidence type="ECO:0000313" key="19">
    <source>
        <dbReference type="EMBL" id="MBJ7600748.1"/>
    </source>
</evidence>
<evidence type="ECO:0000256" key="7">
    <source>
        <dbReference type="ARBA" id="ARBA00022741"/>
    </source>
</evidence>
<dbReference type="InterPro" id="IPR011546">
    <property type="entry name" value="Pept_M41_FtsH_extracell"/>
</dbReference>
<comment type="function">
    <text evidence="15">Acts as a processive, ATP-dependent zinc metallopeptidase for both cytoplasmic and membrane proteins. Plays a role in the quality control of integral membrane proteins.</text>
</comment>
<dbReference type="EMBL" id="JAEKNR010000217">
    <property type="protein sequence ID" value="MBJ7600748.1"/>
    <property type="molecule type" value="Genomic_DNA"/>
</dbReference>
<comment type="cofactor">
    <cofactor evidence="15">
        <name>Zn(2+)</name>
        <dbReference type="ChEBI" id="CHEBI:29105"/>
    </cofactor>
    <text evidence="15">Binds 1 zinc ion per subunit.</text>
</comment>
<dbReference type="Proteomes" id="UP000612893">
    <property type="component" value="Unassembled WGS sequence"/>
</dbReference>
<feature type="binding site" evidence="15">
    <location>
        <position position="463"/>
    </location>
    <ligand>
        <name>Zn(2+)</name>
        <dbReference type="ChEBI" id="CHEBI:29105"/>
        <note>catalytic</note>
    </ligand>
</feature>
<feature type="binding site" evidence="15">
    <location>
        <position position="539"/>
    </location>
    <ligand>
        <name>Zn(2+)</name>
        <dbReference type="ChEBI" id="CHEBI:29105"/>
        <note>catalytic</note>
    </ligand>
</feature>
<dbReference type="GO" id="GO:0005886">
    <property type="term" value="C:plasma membrane"/>
    <property type="evidence" value="ECO:0007669"/>
    <property type="project" value="UniProtKB-SubCell"/>
</dbReference>
<dbReference type="Pfam" id="PF06480">
    <property type="entry name" value="FtsH_ext"/>
    <property type="match status" value="1"/>
</dbReference>
<keyword evidence="9 15" id="KW-0862">Zinc</keyword>
<dbReference type="Gene3D" id="3.40.50.300">
    <property type="entry name" value="P-loop containing nucleotide triphosphate hydrolases"/>
    <property type="match status" value="1"/>
</dbReference>
<feature type="region of interest" description="Disordered" evidence="17">
    <location>
        <begin position="1"/>
        <end position="35"/>
    </location>
</feature>
<name>A0A934KCW1_9BACT</name>
<dbReference type="Pfam" id="PF00004">
    <property type="entry name" value="AAA"/>
    <property type="match status" value="1"/>
</dbReference>
<dbReference type="PANTHER" id="PTHR23076">
    <property type="entry name" value="METALLOPROTEASE M41 FTSH"/>
    <property type="match status" value="1"/>
</dbReference>
<dbReference type="SMART" id="SM00382">
    <property type="entry name" value="AAA"/>
    <property type="match status" value="1"/>
</dbReference>
<dbReference type="GO" id="GO:0016887">
    <property type="term" value="F:ATP hydrolysis activity"/>
    <property type="evidence" value="ECO:0007669"/>
    <property type="project" value="UniProtKB-UniRule"/>
</dbReference>
<dbReference type="Gene3D" id="1.10.8.60">
    <property type="match status" value="1"/>
</dbReference>
<feature type="active site" evidence="15">
    <location>
        <position position="464"/>
    </location>
</feature>
<dbReference type="InterPro" id="IPR000642">
    <property type="entry name" value="Peptidase_M41"/>
</dbReference>
<dbReference type="PANTHER" id="PTHR23076:SF97">
    <property type="entry name" value="ATP-DEPENDENT ZINC METALLOPROTEASE YME1L1"/>
    <property type="match status" value="1"/>
</dbReference>
<evidence type="ECO:0000256" key="8">
    <source>
        <dbReference type="ARBA" id="ARBA00022801"/>
    </source>
</evidence>
<dbReference type="Pfam" id="PF01434">
    <property type="entry name" value="Peptidase_M41"/>
    <property type="match status" value="1"/>
</dbReference>
<comment type="similarity">
    <text evidence="14 15">In the central section; belongs to the AAA ATPase family.</text>
</comment>
<comment type="subunit">
    <text evidence="15">Homohexamer.</text>
</comment>
<keyword evidence="5 15" id="KW-0812">Transmembrane</keyword>
<dbReference type="GO" id="GO:0030163">
    <property type="term" value="P:protein catabolic process"/>
    <property type="evidence" value="ECO:0007669"/>
    <property type="project" value="UniProtKB-UniRule"/>
</dbReference>
<evidence type="ECO:0000256" key="1">
    <source>
        <dbReference type="ARBA" id="ARBA00004370"/>
    </source>
</evidence>
<keyword evidence="13 15" id="KW-0472">Membrane</keyword>
<dbReference type="Gene3D" id="3.30.720.210">
    <property type="match status" value="1"/>
</dbReference>
<keyword evidence="12 15" id="KW-0482">Metalloprotease</keyword>
<keyword evidence="4 15" id="KW-0645">Protease</keyword>
<keyword evidence="20" id="KW-1185">Reference proteome</keyword>
<organism evidence="19 20">
    <name type="scientific">Candidatus Nephthysia bennettiae</name>
    <dbReference type="NCBI Taxonomy" id="3127016"/>
    <lineage>
        <taxon>Bacteria</taxon>
        <taxon>Bacillati</taxon>
        <taxon>Candidatus Dormiibacterota</taxon>
        <taxon>Candidatus Dormibacteria</taxon>
        <taxon>Candidatus Dormibacterales</taxon>
        <taxon>Candidatus Dormibacteraceae</taxon>
        <taxon>Candidatus Nephthysia</taxon>
    </lineage>
</organism>
<dbReference type="InterPro" id="IPR003960">
    <property type="entry name" value="ATPase_AAA_CS"/>
</dbReference>
<protein>
    <recommendedName>
        <fullName evidence="15">ATP-dependent zinc metalloprotease FtsH</fullName>
        <ecNumber evidence="15">3.4.24.-</ecNumber>
    </recommendedName>
</protein>